<dbReference type="SUPFAM" id="SSF51197">
    <property type="entry name" value="Clavaminate synthase-like"/>
    <property type="match status" value="1"/>
</dbReference>
<dbReference type="SUPFAM" id="SSF48452">
    <property type="entry name" value="TPR-like"/>
    <property type="match status" value="1"/>
</dbReference>
<dbReference type="GO" id="GO:0016020">
    <property type="term" value="C:membrane"/>
    <property type="evidence" value="ECO:0007669"/>
    <property type="project" value="TreeGrafter"/>
</dbReference>
<keyword evidence="3" id="KW-0560">Oxidoreductase</keyword>
<accession>A0A2T5GSL3</accession>
<dbReference type="PANTHER" id="PTHR46332">
    <property type="entry name" value="ASPARTATE BETA-HYDROXYLASE DOMAIN-CONTAINING PROTEIN 2"/>
    <property type="match status" value="1"/>
</dbReference>
<evidence type="ECO:0000313" key="6">
    <source>
        <dbReference type="Proteomes" id="UP000244189"/>
    </source>
</evidence>
<dbReference type="EMBL" id="QAOG01000001">
    <property type="protein sequence ID" value="PTQ62317.1"/>
    <property type="molecule type" value="Genomic_DNA"/>
</dbReference>
<dbReference type="RefSeq" id="WP_244185130.1">
    <property type="nucleotide sequence ID" value="NZ_JASPFP010000001.1"/>
</dbReference>
<proteinExistence type="inferred from homology"/>
<evidence type="ECO:0000313" key="5">
    <source>
        <dbReference type="EMBL" id="PTQ62317.1"/>
    </source>
</evidence>
<protein>
    <submittedName>
        <fullName evidence="5">Aspartyl/asparaginyl beta-hydroxylase</fullName>
    </submittedName>
</protein>
<evidence type="ECO:0000256" key="3">
    <source>
        <dbReference type="ARBA" id="ARBA00023002"/>
    </source>
</evidence>
<dbReference type="InterPro" id="IPR011990">
    <property type="entry name" value="TPR-like_helical_dom_sf"/>
</dbReference>
<dbReference type="PANTHER" id="PTHR46332:SF5">
    <property type="entry name" value="ASPARTATE BETA-HYDROXYLASE DOMAIN CONTAINING 2"/>
    <property type="match status" value="1"/>
</dbReference>
<keyword evidence="6" id="KW-1185">Reference proteome</keyword>
<reference evidence="5 6" key="1">
    <citation type="submission" date="2018-04" db="EMBL/GenBank/DDBJ databases">
        <title>Genomic Encyclopedia of Type Strains, Phase III (KMG-III): the genomes of soil and plant-associated and newly described type strains.</title>
        <authorList>
            <person name="Whitman W."/>
        </authorList>
    </citation>
    <scope>NUCLEOTIDE SEQUENCE [LARGE SCALE GENOMIC DNA]</scope>
    <source>
        <strain evidence="5 6">MA101b</strain>
    </source>
</reference>
<comment type="caution">
    <text evidence="5">The sequence shown here is derived from an EMBL/GenBank/DDBJ whole genome shotgun (WGS) entry which is preliminary data.</text>
</comment>
<evidence type="ECO:0000259" key="4">
    <source>
        <dbReference type="Pfam" id="PF05118"/>
    </source>
</evidence>
<name>A0A2T5GSL3_9SPHN</name>
<dbReference type="InterPro" id="IPR027443">
    <property type="entry name" value="IPNS-like_sf"/>
</dbReference>
<comment type="similarity">
    <text evidence="1">Belongs to the aspartyl/asparaginyl beta-hydroxylase family.</text>
</comment>
<dbReference type="Gene3D" id="2.60.120.330">
    <property type="entry name" value="B-lactam Antibiotic, Isopenicillin N Synthase, Chain"/>
    <property type="match status" value="1"/>
</dbReference>
<dbReference type="GO" id="GO:0051213">
    <property type="term" value="F:dioxygenase activity"/>
    <property type="evidence" value="ECO:0007669"/>
    <property type="project" value="UniProtKB-KW"/>
</dbReference>
<gene>
    <name evidence="5" type="ORF">C8J26_0596</name>
</gene>
<feature type="domain" description="Aspartyl/asparaginy/proline hydroxylase" evidence="4">
    <location>
        <begin position="203"/>
        <end position="364"/>
    </location>
</feature>
<sequence length="392" mass="42818">MPLTRSQAELLAREGMAALRNGNAATAYDKLLLLQDGASGIPAPWFLIAQAAQALGRDEEADAALVKFLAVEPRHLAALLTMAALKVRRGDDRAAQSFYRTALNVAAQPGATVPPMLVPMLRAGETFLAEVARRFTEHLDQILVGTRVATGKHSARTQQALDLMAGRTELYLQQPSMFYFPGLAQRAFFERDEFAWVASMEAATTAICAELDRVLATDDGFAPYVQSMPDRPAPANPLLDDPSWSAFQLWQGGAPVEPNASLCPQTMAALASAPIPVIAGRSPMAIFSRLKPGTHIRPHHGMLNTRLICHLPLIAPDGCGLRVGAETRHWKTGEMLIFDDSFEHEAWNRGRETRVVLLFEIWRPELTPDERAALTDIFEAIDTYQGAAVDTG</sequence>
<dbReference type="InterPro" id="IPR051821">
    <property type="entry name" value="Asp/Asn_beta-hydroxylase"/>
</dbReference>
<dbReference type="InterPro" id="IPR007803">
    <property type="entry name" value="Asp/Arg/Pro-Hydrxlase"/>
</dbReference>
<dbReference type="Gene3D" id="1.25.40.10">
    <property type="entry name" value="Tetratricopeptide repeat domain"/>
    <property type="match status" value="1"/>
</dbReference>
<dbReference type="Pfam" id="PF05118">
    <property type="entry name" value="Asp_Arg_Hydrox"/>
    <property type="match status" value="1"/>
</dbReference>
<dbReference type="AlphaFoldDB" id="A0A2T5GSL3"/>
<organism evidence="5 6">
    <name type="scientific">Sphingomonas aurantiaca</name>
    <dbReference type="NCBI Taxonomy" id="185949"/>
    <lineage>
        <taxon>Bacteria</taxon>
        <taxon>Pseudomonadati</taxon>
        <taxon>Pseudomonadota</taxon>
        <taxon>Alphaproteobacteria</taxon>
        <taxon>Sphingomonadales</taxon>
        <taxon>Sphingomonadaceae</taxon>
        <taxon>Sphingomonas</taxon>
    </lineage>
</organism>
<dbReference type="Proteomes" id="UP000244189">
    <property type="component" value="Unassembled WGS sequence"/>
</dbReference>
<evidence type="ECO:0000256" key="1">
    <source>
        <dbReference type="ARBA" id="ARBA00007730"/>
    </source>
</evidence>
<evidence type="ECO:0000256" key="2">
    <source>
        <dbReference type="ARBA" id="ARBA00022964"/>
    </source>
</evidence>
<keyword evidence="2" id="KW-0223">Dioxygenase</keyword>